<name>A0AAV9HAA8_9PEZI</name>
<feature type="domain" description="Gal80p-like C-terminal" evidence="2">
    <location>
        <begin position="145"/>
        <end position="300"/>
    </location>
</feature>
<dbReference type="PANTHER" id="PTHR43708:SF1">
    <property type="entry name" value="GALACTOSE_LACTOSE METABOLISM REGULATORY PROTEIN GAL80"/>
    <property type="match status" value="1"/>
</dbReference>
<dbReference type="EMBL" id="MU865101">
    <property type="protein sequence ID" value="KAK4457712.1"/>
    <property type="molecule type" value="Genomic_DNA"/>
</dbReference>
<dbReference type="PANTHER" id="PTHR43708">
    <property type="entry name" value="CONSERVED EXPRESSED OXIDOREDUCTASE (EUROFUNG)"/>
    <property type="match status" value="1"/>
</dbReference>
<dbReference type="SUPFAM" id="SSF55347">
    <property type="entry name" value="Glyceraldehyde-3-phosphate dehydrogenase-like, C-terminal domain"/>
    <property type="match status" value="1"/>
</dbReference>
<reference evidence="3" key="2">
    <citation type="submission" date="2023-06" db="EMBL/GenBank/DDBJ databases">
        <authorList>
            <consortium name="Lawrence Berkeley National Laboratory"/>
            <person name="Mondo S.J."/>
            <person name="Hensen N."/>
            <person name="Bonometti L."/>
            <person name="Westerberg I."/>
            <person name="Brannstrom I.O."/>
            <person name="Guillou S."/>
            <person name="Cros-Aarteil S."/>
            <person name="Calhoun S."/>
            <person name="Haridas S."/>
            <person name="Kuo A."/>
            <person name="Pangilinan J."/>
            <person name="Riley R."/>
            <person name="Labutti K."/>
            <person name="Andreopoulos B."/>
            <person name="Lipzen A."/>
            <person name="Chen C."/>
            <person name="Yanf M."/>
            <person name="Daum C."/>
            <person name="Ng V."/>
            <person name="Clum A."/>
            <person name="Steindorff A."/>
            <person name="Ohm R."/>
            <person name="Martin F."/>
            <person name="Silar P."/>
            <person name="Natvig D."/>
            <person name="Lalanne C."/>
            <person name="Gautier V."/>
            <person name="Ament-Velasquez S.L."/>
            <person name="Kruys A."/>
            <person name="Hutchinson M.I."/>
            <person name="Powell A.J."/>
            <person name="Barry K."/>
            <person name="Miller A.N."/>
            <person name="Grigoriev I.V."/>
            <person name="Debuchy R."/>
            <person name="Gladieux P."/>
            <person name="Thoren M.H."/>
            <person name="Johannesson H."/>
        </authorList>
    </citation>
    <scope>NUCLEOTIDE SEQUENCE</scope>
    <source>
        <strain evidence="3">PSN324</strain>
    </source>
</reference>
<comment type="caution">
    <text evidence="3">The sequence shown here is derived from an EMBL/GenBank/DDBJ whole genome shotgun (WGS) entry which is preliminary data.</text>
</comment>
<dbReference type="Pfam" id="PF22685">
    <property type="entry name" value="Gal80p_C-like"/>
    <property type="match status" value="1"/>
</dbReference>
<dbReference type="Proteomes" id="UP001321749">
    <property type="component" value="Unassembled WGS sequence"/>
</dbReference>
<evidence type="ECO:0000259" key="1">
    <source>
        <dbReference type="Pfam" id="PF01408"/>
    </source>
</evidence>
<dbReference type="Gene3D" id="3.40.50.720">
    <property type="entry name" value="NAD(P)-binding Rossmann-like Domain"/>
    <property type="match status" value="1"/>
</dbReference>
<accession>A0AAV9HAA8</accession>
<dbReference type="InterPro" id="IPR036291">
    <property type="entry name" value="NAD(P)-bd_dom_sf"/>
</dbReference>
<evidence type="ECO:0000313" key="4">
    <source>
        <dbReference type="Proteomes" id="UP001321749"/>
    </source>
</evidence>
<dbReference type="InterPro" id="IPR055080">
    <property type="entry name" value="Gal80p-like_C"/>
</dbReference>
<dbReference type="InterPro" id="IPR000683">
    <property type="entry name" value="Gfo/Idh/MocA-like_OxRdtase_N"/>
</dbReference>
<dbReference type="GO" id="GO:0000166">
    <property type="term" value="F:nucleotide binding"/>
    <property type="evidence" value="ECO:0007669"/>
    <property type="project" value="InterPro"/>
</dbReference>
<proteinExistence type="predicted"/>
<dbReference type="SUPFAM" id="SSF51735">
    <property type="entry name" value="NAD(P)-binding Rossmann-fold domains"/>
    <property type="match status" value="1"/>
</dbReference>
<keyword evidence="4" id="KW-1185">Reference proteome</keyword>
<evidence type="ECO:0000313" key="3">
    <source>
        <dbReference type="EMBL" id="KAK4457712.1"/>
    </source>
</evidence>
<reference evidence="3" key="1">
    <citation type="journal article" date="2023" name="Mol. Phylogenet. Evol.">
        <title>Genome-scale phylogeny and comparative genomics of the fungal order Sordariales.</title>
        <authorList>
            <person name="Hensen N."/>
            <person name="Bonometti L."/>
            <person name="Westerberg I."/>
            <person name="Brannstrom I.O."/>
            <person name="Guillou S."/>
            <person name="Cros-Aarteil S."/>
            <person name="Calhoun S."/>
            <person name="Haridas S."/>
            <person name="Kuo A."/>
            <person name="Mondo S."/>
            <person name="Pangilinan J."/>
            <person name="Riley R."/>
            <person name="LaButti K."/>
            <person name="Andreopoulos B."/>
            <person name="Lipzen A."/>
            <person name="Chen C."/>
            <person name="Yan M."/>
            <person name="Daum C."/>
            <person name="Ng V."/>
            <person name="Clum A."/>
            <person name="Steindorff A."/>
            <person name="Ohm R.A."/>
            <person name="Martin F."/>
            <person name="Silar P."/>
            <person name="Natvig D.O."/>
            <person name="Lalanne C."/>
            <person name="Gautier V."/>
            <person name="Ament-Velasquez S.L."/>
            <person name="Kruys A."/>
            <person name="Hutchinson M.I."/>
            <person name="Powell A.J."/>
            <person name="Barry K."/>
            <person name="Miller A.N."/>
            <person name="Grigoriev I.V."/>
            <person name="Debuchy R."/>
            <person name="Gladieux P."/>
            <person name="Hiltunen Thoren M."/>
            <person name="Johannesson H."/>
        </authorList>
    </citation>
    <scope>NUCLEOTIDE SEQUENCE</scope>
    <source>
        <strain evidence="3">PSN324</strain>
    </source>
</reference>
<dbReference type="InterPro" id="IPR051317">
    <property type="entry name" value="Gfo/Idh/MocA_oxidoreduct"/>
</dbReference>
<evidence type="ECO:0000259" key="2">
    <source>
        <dbReference type="Pfam" id="PF22685"/>
    </source>
</evidence>
<organism evidence="3 4">
    <name type="scientific">Cladorrhinum samala</name>
    <dbReference type="NCBI Taxonomy" id="585594"/>
    <lineage>
        <taxon>Eukaryota</taxon>
        <taxon>Fungi</taxon>
        <taxon>Dikarya</taxon>
        <taxon>Ascomycota</taxon>
        <taxon>Pezizomycotina</taxon>
        <taxon>Sordariomycetes</taxon>
        <taxon>Sordariomycetidae</taxon>
        <taxon>Sordariales</taxon>
        <taxon>Podosporaceae</taxon>
        <taxon>Cladorrhinum</taxon>
    </lineage>
</organism>
<dbReference type="AlphaFoldDB" id="A0AAV9HAA8"/>
<protein>
    <submittedName>
        <fullName evidence="3">Galactose/lactose metabolism regulatory protein GAL80</fullName>
    </submittedName>
</protein>
<sequence>MSPAPIKVGLIGLSSHAKTAWAVNAHLPYLLSPRGQAKFRIVALLNSSVEAAKEAIKVYNLPFPETIKTYGTPEDLAADPDVELVVNSTRVDNHYKTILPSVQRGKDTFVEWPLAHDLQHARELTELAKQGGGRTVVSVQGRLGPLAAKLKEVISSGKIGKVTSSELRASGGTDSREKLPKGLKYFLDRKVGGNLYTIFGGHFSDLILSVLSDYAPDHEIHGTFEIEHPRQKLFDPATQEIVGEAEADVPDFILIDGRLQESETVRKGAVSSVHLRRGNPFPGEIPLVWQINGEKGAIRVLSPTSALITIGTPSDPQVFEVLDYATGSVEKVEWEFEDWQLELPHPARNIGAIYEEYAAAKQSGATPRYATFEQALKRHEQLDAPFSKWSA</sequence>
<feature type="domain" description="Gfo/Idh/MocA-like oxidoreductase N-terminal" evidence="1">
    <location>
        <begin position="6"/>
        <end position="136"/>
    </location>
</feature>
<dbReference type="Gene3D" id="3.30.360.10">
    <property type="entry name" value="Dihydrodipicolinate Reductase, domain 2"/>
    <property type="match status" value="1"/>
</dbReference>
<gene>
    <name evidence="3" type="ORF">QBC42DRAFT_34930</name>
</gene>
<dbReference type="Pfam" id="PF01408">
    <property type="entry name" value="GFO_IDH_MocA"/>
    <property type="match status" value="1"/>
</dbReference>